<gene>
    <name evidence="3" type="ORF">CALMAC_LOCUS1470</name>
</gene>
<accession>A0A653BJ14</accession>
<dbReference type="GO" id="GO:0005506">
    <property type="term" value="F:iron ion binding"/>
    <property type="evidence" value="ECO:0007669"/>
    <property type="project" value="InterPro"/>
</dbReference>
<dbReference type="InterPro" id="IPR037165">
    <property type="entry name" value="AldOxase/xan_DH_Mopterin-bd_sf"/>
</dbReference>
<dbReference type="PANTHER" id="PTHR11908:SF132">
    <property type="entry name" value="ALDEHYDE OXIDASE 1-RELATED"/>
    <property type="match status" value="1"/>
</dbReference>
<proteinExistence type="predicted"/>
<evidence type="ECO:0000256" key="1">
    <source>
        <dbReference type="ARBA" id="ARBA00022505"/>
    </source>
</evidence>
<dbReference type="Pfam" id="PF20256">
    <property type="entry name" value="MoCoBD_2"/>
    <property type="match status" value="1"/>
</dbReference>
<dbReference type="GO" id="GO:0016491">
    <property type="term" value="F:oxidoreductase activity"/>
    <property type="evidence" value="ECO:0007669"/>
    <property type="project" value="InterPro"/>
</dbReference>
<dbReference type="OrthoDB" id="8300278at2759"/>
<keyword evidence="4" id="KW-1185">Reference proteome</keyword>
<dbReference type="EMBL" id="CAACVG010001742">
    <property type="protein sequence ID" value="VEN35587.1"/>
    <property type="molecule type" value="Genomic_DNA"/>
</dbReference>
<name>A0A653BJ14_CALMS</name>
<dbReference type="InterPro" id="IPR016208">
    <property type="entry name" value="Ald_Oxase/xanthine_DH-like"/>
</dbReference>
<sequence length="186" mass="20945">MNNPTWEQLVANFQPNSPGVQTYLIYGICATEVEVDILTGQKIIHRVDIIEDVGDSMSPLVDIGQTEGAFVMGIGYYTLEQCIFDSQGRLRSNRTWNYKVPGMMDIPVNYRIKFPQKNPNPVGILKSKATGEPPACLSISVPLAIRRAMASAREEADPTQPKWVPFDETTSTDFTFRHSLNHYKDY</sequence>
<reference evidence="3 4" key="1">
    <citation type="submission" date="2019-01" db="EMBL/GenBank/DDBJ databases">
        <authorList>
            <person name="Sayadi A."/>
        </authorList>
    </citation>
    <scope>NUCLEOTIDE SEQUENCE [LARGE SCALE GENOMIC DNA]</scope>
</reference>
<organism evidence="3 4">
    <name type="scientific">Callosobruchus maculatus</name>
    <name type="common">Southern cowpea weevil</name>
    <name type="synonym">Pulse bruchid</name>
    <dbReference type="NCBI Taxonomy" id="64391"/>
    <lineage>
        <taxon>Eukaryota</taxon>
        <taxon>Metazoa</taxon>
        <taxon>Ecdysozoa</taxon>
        <taxon>Arthropoda</taxon>
        <taxon>Hexapoda</taxon>
        <taxon>Insecta</taxon>
        <taxon>Pterygota</taxon>
        <taxon>Neoptera</taxon>
        <taxon>Endopterygota</taxon>
        <taxon>Coleoptera</taxon>
        <taxon>Polyphaga</taxon>
        <taxon>Cucujiformia</taxon>
        <taxon>Chrysomeloidea</taxon>
        <taxon>Chrysomelidae</taxon>
        <taxon>Bruchinae</taxon>
        <taxon>Bruchini</taxon>
        <taxon>Callosobruchus</taxon>
    </lineage>
</organism>
<evidence type="ECO:0000259" key="2">
    <source>
        <dbReference type="Pfam" id="PF20256"/>
    </source>
</evidence>
<evidence type="ECO:0000313" key="4">
    <source>
        <dbReference type="Proteomes" id="UP000410492"/>
    </source>
</evidence>
<keyword evidence="1" id="KW-0500">Molybdenum</keyword>
<dbReference type="SUPFAM" id="SSF56003">
    <property type="entry name" value="Molybdenum cofactor-binding domain"/>
    <property type="match status" value="1"/>
</dbReference>
<protein>
    <recommendedName>
        <fullName evidence="2">Aldehyde oxidase/xanthine dehydrogenase second molybdopterin binding domain-containing protein</fullName>
    </recommendedName>
</protein>
<dbReference type="InterPro" id="IPR046867">
    <property type="entry name" value="AldOxase/xan_DH_MoCoBD2"/>
</dbReference>
<dbReference type="Gene3D" id="3.30.365.10">
    <property type="entry name" value="Aldehyde oxidase/xanthine dehydrogenase, molybdopterin binding domain"/>
    <property type="match status" value="1"/>
</dbReference>
<feature type="domain" description="Aldehyde oxidase/xanthine dehydrogenase second molybdopterin binding" evidence="2">
    <location>
        <begin position="19"/>
        <end position="107"/>
    </location>
</feature>
<dbReference type="Proteomes" id="UP000410492">
    <property type="component" value="Unassembled WGS sequence"/>
</dbReference>
<evidence type="ECO:0000313" key="3">
    <source>
        <dbReference type="EMBL" id="VEN35587.1"/>
    </source>
</evidence>
<dbReference type="AlphaFoldDB" id="A0A653BJ14"/>
<dbReference type="PANTHER" id="PTHR11908">
    <property type="entry name" value="XANTHINE DEHYDROGENASE"/>
    <property type="match status" value="1"/>
</dbReference>